<accession>A0A398BH48</accession>
<feature type="domain" description="HTH cro/C1-type" evidence="1">
    <location>
        <begin position="17"/>
        <end position="66"/>
    </location>
</feature>
<dbReference type="AlphaFoldDB" id="A0A398BH48"/>
<dbReference type="RefSeq" id="WP_119110836.1">
    <property type="nucleotide sequence ID" value="NZ_CBCSEO010000001.1"/>
</dbReference>
<dbReference type="EMBL" id="QWVT01000001">
    <property type="protein sequence ID" value="RID88924.1"/>
    <property type="molecule type" value="Genomic_DNA"/>
</dbReference>
<sequence length="74" mass="8429">MFGLGKPRSEFGRWLDRNGITQAEVARRAKVSAMTLTRLCGEKGYTPKIATWVRIERALKAMGYDVDANKFFDM</sequence>
<dbReference type="InterPro" id="IPR001387">
    <property type="entry name" value="Cro/C1-type_HTH"/>
</dbReference>
<evidence type="ECO:0000313" key="3">
    <source>
        <dbReference type="Proteomes" id="UP000265816"/>
    </source>
</evidence>
<dbReference type="CDD" id="cd00093">
    <property type="entry name" value="HTH_XRE"/>
    <property type="match status" value="1"/>
</dbReference>
<dbReference type="GO" id="GO:0003677">
    <property type="term" value="F:DNA binding"/>
    <property type="evidence" value="ECO:0007669"/>
    <property type="project" value="InterPro"/>
</dbReference>
<dbReference type="Pfam" id="PF01381">
    <property type="entry name" value="HTH_3"/>
    <property type="match status" value="1"/>
</dbReference>
<keyword evidence="3" id="KW-1185">Reference proteome</keyword>
<dbReference type="SUPFAM" id="SSF47413">
    <property type="entry name" value="lambda repressor-like DNA-binding domains"/>
    <property type="match status" value="1"/>
</dbReference>
<dbReference type="Proteomes" id="UP000265816">
    <property type="component" value="Unassembled WGS sequence"/>
</dbReference>
<evidence type="ECO:0000313" key="2">
    <source>
        <dbReference type="EMBL" id="RID88924.1"/>
    </source>
</evidence>
<evidence type="ECO:0000259" key="1">
    <source>
        <dbReference type="PROSITE" id="PS50943"/>
    </source>
</evidence>
<dbReference type="PROSITE" id="PS50943">
    <property type="entry name" value="HTH_CROC1"/>
    <property type="match status" value="1"/>
</dbReference>
<gene>
    <name evidence="2" type="ORF">D1970_00020</name>
</gene>
<reference evidence="2 3" key="1">
    <citation type="submission" date="2018-08" db="EMBL/GenBank/DDBJ databases">
        <title>Bacillus jemisoniae sp. nov., Bacillus chryseoplanitiae sp. nov., Bacillus resnikiae sp. nov., and Bacillus frankliniae sp. nov., isolated from Viking spacecraft and associated surfaces.</title>
        <authorList>
            <person name="Seuylemezian A."/>
            <person name="Vaishampayan P."/>
        </authorList>
    </citation>
    <scope>NUCLEOTIDE SEQUENCE [LARGE SCALE GENOMIC DNA]</scope>
    <source>
        <strain evidence="2 3">JJ-247</strain>
    </source>
</reference>
<protein>
    <submittedName>
        <fullName evidence="2">XRE family transcriptional regulator</fullName>
    </submittedName>
</protein>
<dbReference type="Gene3D" id="1.10.260.40">
    <property type="entry name" value="lambda repressor-like DNA-binding domains"/>
    <property type="match status" value="1"/>
</dbReference>
<proteinExistence type="predicted"/>
<dbReference type="InterPro" id="IPR010982">
    <property type="entry name" value="Lambda_DNA-bd_dom_sf"/>
</dbReference>
<name>A0A398BH48_9BACI</name>
<comment type="caution">
    <text evidence="2">The sequence shown here is derived from an EMBL/GenBank/DDBJ whole genome shotgun (WGS) entry which is preliminary data.</text>
</comment>
<organism evidence="2 3">
    <name type="scientific">Mesobacillus zeae</name>
    <dbReference type="NCBI Taxonomy" id="1917180"/>
    <lineage>
        <taxon>Bacteria</taxon>
        <taxon>Bacillati</taxon>
        <taxon>Bacillota</taxon>
        <taxon>Bacilli</taxon>
        <taxon>Bacillales</taxon>
        <taxon>Bacillaceae</taxon>
        <taxon>Mesobacillus</taxon>
    </lineage>
</organism>
<dbReference type="OrthoDB" id="7568952at2"/>